<dbReference type="InterPro" id="IPR015421">
    <property type="entry name" value="PyrdxlP-dep_Trfase_major"/>
</dbReference>
<dbReference type="Gene3D" id="3.90.100.10">
    <property type="entry name" value="Orn/Lys/Arg decarboxylase, C-terminal domain"/>
    <property type="match status" value="1"/>
</dbReference>
<dbReference type="Pfam" id="PF01276">
    <property type="entry name" value="OKR_DC_1"/>
    <property type="match status" value="1"/>
</dbReference>
<proteinExistence type="inferred from homology"/>
<evidence type="ECO:0000256" key="1">
    <source>
        <dbReference type="ARBA" id="ARBA00001933"/>
    </source>
</evidence>
<evidence type="ECO:0000313" key="9">
    <source>
        <dbReference type="Proteomes" id="UP000830326"/>
    </source>
</evidence>
<evidence type="ECO:0000256" key="3">
    <source>
        <dbReference type="ARBA" id="ARBA00022793"/>
    </source>
</evidence>
<dbReference type="PANTHER" id="PTHR43277">
    <property type="entry name" value="ARGININE DECARBOXYLASE"/>
    <property type="match status" value="1"/>
</dbReference>
<dbReference type="EMBL" id="CP095075">
    <property type="protein sequence ID" value="UOR10710.1"/>
    <property type="molecule type" value="Genomic_DNA"/>
</dbReference>
<keyword evidence="9" id="KW-1185">Reference proteome</keyword>
<dbReference type="RefSeq" id="WP_245029993.1">
    <property type="nucleotide sequence ID" value="NZ_CP095075.1"/>
</dbReference>
<evidence type="ECO:0000256" key="4">
    <source>
        <dbReference type="ARBA" id="ARBA00022898"/>
    </source>
</evidence>
<sequence>MDAEQKVTPLYDALVELKDKESISFHVPGHKFGELFSKKGKKQFQSILEIDATEIAGLDDLHAADGVIQKAQNLTSQFFKSSQSYFLVGGTTSGNLAAVMAVCRPGDTVLVQRNCHKSIVHGLELAGAKPVFLMPDFEKETGRYSRITGELIDEALRKYPDIRAVFLTYPDYFGRVFDMDSVCVAIHAYDIPVIVDEAHGVHFKLGHPFPRSSLELGCDLVIQSAHKMAPAMTMASYLHVQGDRVNQTHLEYYLQVFQSSSPSYPLMASLDLARSYLASYGQTDKDELVTYISSIRDIWTRASGYWRVLPRSEWDDPLKLTLRVNKNLSGYQVAEVLERQGVYPELATEKQILLTMGLAPSVNLETLSNCLAEVDCQLKKQPINATISVAQLSFPKLQSLDMNYIDMQVKPSESVEWKDAVGRICAESIVPYPPGIPLVLKGERVSREQVVRVKASYDQGARFQNTNVESGIRVF</sequence>
<dbReference type="Pfam" id="PF03711">
    <property type="entry name" value="OKR_DC_1_C"/>
    <property type="match status" value="1"/>
</dbReference>
<reference evidence="8" key="1">
    <citation type="submission" date="2022-04" db="EMBL/GenBank/DDBJ databases">
        <title>Halobacillus sp. isolated from saltern.</title>
        <authorList>
            <person name="Won M."/>
            <person name="Lee C.-M."/>
            <person name="Woen H.-Y."/>
            <person name="Kwon S.-W."/>
        </authorList>
    </citation>
    <scope>NUCLEOTIDE SEQUENCE</scope>
    <source>
        <strain evidence="8">SSHM10-5</strain>
    </source>
</reference>
<feature type="domain" description="Orn/Lys/Arg decarboxylases family 1 pyridoxal-P attachment site" evidence="6">
    <location>
        <begin position="8"/>
        <end position="356"/>
    </location>
</feature>
<dbReference type="SUPFAM" id="SSF53383">
    <property type="entry name" value="PLP-dependent transferases"/>
    <property type="match status" value="1"/>
</dbReference>
<dbReference type="Gene3D" id="3.40.640.10">
    <property type="entry name" value="Type I PLP-dependent aspartate aminotransferase-like (Major domain)"/>
    <property type="match status" value="1"/>
</dbReference>
<dbReference type="InterPro" id="IPR008286">
    <property type="entry name" value="Prn/Lys/Arg_de-COase_C"/>
</dbReference>
<feature type="domain" description="Orn/Lys/Arg decarboxylase C-terminal" evidence="7">
    <location>
        <begin position="404"/>
        <end position="449"/>
    </location>
</feature>
<evidence type="ECO:0000259" key="6">
    <source>
        <dbReference type="Pfam" id="PF01276"/>
    </source>
</evidence>
<keyword evidence="8" id="KW-0032">Aminotransferase</keyword>
<comment type="similarity">
    <text evidence="2">Belongs to the Orn/Lys/Arg decarboxylase class-I family.</text>
</comment>
<dbReference type="PANTHER" id="PTHR43277:SF3">
    <property type="entry name" value="DECARBOXYLASE, PUTATIVE-RELATED"/>
    <property type="match status" value="1"/>
</dbReference>
<name>A0ABY4H9T8_9BACI</name>
<dbReference type="InterPro" id="IPR036633">
    <property type="entry name" value="Prn/Lys/Arg_de-COase_C_sf"/>
</dbReference>
<dbReference type="GO" id="GO:0008483">
    <property type="term" value="F:transaminase activity"/>
    <property type="evidence" value="ECO:0007669"/>
    <property type="project" value="UniProtKB-KW"/>
</dbReference>
<evidence type="ECO:0000256" key="5">
    <source>
        <dbReference type="ARBA" id="ARBA00023239"/>
    </source>
</evidence>
<gene>
    <name evidence="8" type="ORF">MUO15_13810</name>
</gene>
<dbReference type="SUPFAM" id="SSF55904">
    <property type="entry name" value="Ornithine decarboxylase C-terminal domain"/>
    <property type="match status" value="1"/>
</dbReference>
<keyword evidence="8" id="KW-0808">Transferase</keyword>
<keyword evidence="3" id="KW-0210">Decarboxylase</keyword>
<dbReference type="InterPro" id="IPR015424">
    <property type="entry name" value="PyrdxlP-dep_Trfase"/>
</dbReference>
<comment type="cofactor">
    <cofactor evidence="1">
        <name>pyridoxal 5'-phosphate</name>
        <dbReference type="ChEBI" id="CHEBI:597326"/>
    </cofactor>
</comment>
<evidence type="ECO:0000256" key="2">
    <source>
        <dbReference type="ARBA" id="ARBA00010671"/>
    </source>
</evidence>
<organism evidence="8 9">
    <name type="scientific">Halobacillus amylolyticus</name>
    <dbReference type="NCBI Taxonomy" id="2932259"/>
    <lineage>
        <taxon>Bacteria</taxon>
        <taxon>Bacillati</taxon>
        <taxon>Bacillota</taxon>
        <taxon>Bacilli</taxon>
        <taxon>Bacillales</taxon>
        <taxon>Bacillaceae</taxon>
        <taxon>Halobacillus</taxon>
    </lineage>
</organism>
<dbReference type="InterPro" id="IPR052357">
    <property type="entry name" value="Orn_Lys_Arg_decarboxylase-I"/>
</dbReference>
<evidence type="ECO:0000259" key="7">
    <source>
        <dbReference type="Pfam" id="PF03711"/>
    </source>
</evidence>
<keyword evidence="5" id="KW-0456">Lyase</keyword>
<dbReference type="Proteomes" id="UP000830326">
    <property type="component" value="Chromosome"/>
</dbReference>
<evidence type="ECO:0000313" key="8">
    <source>
        <dbReference type="EMBL" id="UOR10710.1"/>
    </source>
</evidence>
<keyword evidence="4" id="KW-0663">Pyridoxal phosphate</keyword>
<protein>
    <submittedName>
        <fullName evidence="8">Aminotransferase class I/II-fold pyridoxal phosphate-dependent enzyme</fullName>
    </submittedName>
</protein>
<dbReference type="InterPro" id="IPR000310">
    <property type="entry name" value="Orn/Lys/Arg_deCO2ase_major_dom"/>
</dbReference>
<accession>A0ABY4H9T8</accession>